<feature type="short sequence motif" description="GXSXG" evidence="4">
    <location>
        <begin position="37"/>
        <end position="41"/>
    </location>
</feature>
<keyword evidence="3 4" id="KW-0443">Lipid metabolism</keyword>
<gene>
    <name evidence="6" type="ORF">IPP15_01855</name>
</gene>
<keyword evidence="2 4" id="KW-0442">Lipid degradation</keyword>
<accession>A0A9D7SQE3</accession>
<dbReference type="Proteomes" id="UP000808337">
    <property type="component" value="Unassembled WGS sequence"/>
</dbReference>
<dbReference type="AlphaFoldDB" id="A0A9D7SQE3"/>
<reference evidence="6 7" key="1">
    <citation type="submission" date="2020-10" db="EMBL/GenBank/DDBJ databases">
        <title>Connecting structure to function with the recovery of over 1000 high-quality activated sludge metagenome-assembled genomes encoding full-length rRNA genes using long-read sequencing.</title>
        <authorList>
            <person name="Singleton C.M."/>
            <person name="Petriglieri F."/>
            <person name="Kristensen J.M."/>
            <person name="Kirkegaard R.H."/>
            <person name="Michaelsen T.Y."/>
            <person name="Andersen M.H."/>
            <person name="Karst S.M."/>
            <person name="Dueholm M.S."/>
            <person name="Nielsen P.H."/>
            <person name="Albertsen M."/>
        </authorList>
    </citation>
    <scope>NUCLEOTIDE SEQUENCE [LARGE SCALE GENOMIC DNA]</scope>
    <source>
        <strain evidence="6">Ribe_18-Q3-R11-54_MAXAC.273</strain>
    </source>
</reference>
<feature type="domain" description="PNPLA" evidence="5">
    <location>
        <begin position="6"/>
        <end position="164"/>
    </location>
</feature>
<dbReference type="InterPro" id="IPR002641">
    <property type="entry name" value="PNPLA_dom"/>
</dbReference>
<organism evidence="6 7">
    <name type="scientific">Candidatus Opimibacter skivensis</name>
    <dbReference type="NCBI Taxonomy" id="2982028"/>
    <lineage>
        <taxon>Bacteria</taxon>
        <taxon>Pseudomonadati</taxon>
        <taxon>Bacteroidota</taxon>
        <taxon>Saprospiria</taxon>
        <taxon>Saprospirales</taxon>
        <taxon>Saprospiraceae</taxon>
        <taxon>Candidatus Opimibacter</taxon>
    </lineage>
</organism>
<keyword evidence="1 4" id="KW-0378">Hydrolase</keyword>
<dbReference type="PROSITE" id="PS51635">
    <property type="entry name" value="PNPLA"/>
    <property type="match status" value="1"/>
</dbReference>
<evidence type="ECO:0000256" key="4">
    <source>
        <dbReference type="PROSITE-ProRule" id="PRU01161"/>
    </source>
</evidence>
<feature type="short sequence motif" description="GXGXXG" evidence="4">
    <location>
        <begin position="10"/>
        <end position="15"/>
    </location>
</feature>
<dbReference type="InterPro" id="IPR016035">
    <property type="entry name" value="Acyl_Trfase/lysoPLipase"/>
</dbReference>
<feature type="active site" description="Proton acceptor" evidence="4">
    <location>
        <position position="151"/>
    </location>
</feature>
<dbReference type="SUPFAM" id="SSF52151">
    <property type="entry name" value="FabD/lysophospholipase-like"/>
    <property type="match status" value="1"/>
</dbReference>
<proteinExistence type="predicted"/>
<evidence type="ECO:0000313" key="6">
    <source>
        <dbReference type="EMBL" id="MBK9981167.1"/>
    </source>
</evidence>
<feature type="active site" description="Nucleophile" evidence="4">
    <location>
        <position position="39"/>
    </location>
</feature>
<protein>
    <submittedName>
        <fullName evidence="6">Patatin-like phospholipase family protein</fullName>
    </submittedName>
</protein>
<dbReference type="EMBL" id="JADKGY010000001">
    <property type="protein sequence ID" value="MBK9981167.1"/>
    <property type="molecule type" value="Genomic_DNA"/>
</dbReference>
<evidence type="ECO:0000313" key="7">
    <source>
        <dbReference type="Proteomes" id="UP000808337"/>
    </source>
</evidence>
<feature type="short sequence motif" description="DGA/G" evidence="4">
    <location>
        <begin position="151"/>
        <end position="153"/>
    </location>
</feature>
<evidence type="ECO:0000259" key="5">
    <source>
        <dbReference type="PROSITE" id="PS51635"/>
    </source>
</evidence>
<dbReference type="InterPro" id="IPR050301">
    <property type="entry name" value="NTE"/>
</dbReference>
<dbReference type="Pfam" id="PF01734">
    <property type="entry name" value="Patatin"/>
    <property type="match status" value="1"/>
</dbReference>
<evidence type="ECO:0000256" key="3">
    <source>
        <dbReference type="ARBA" id="ARBA00023098"/>
    </source>
</evidence>
<evidence type="ECO:0000256" key="1">
    <source>
        <dbReference type="ARBA" id="ARBA00022801"/>
    </source>
</evidence>
<dbReference type="PANTHER" id="PTHR14226:SF29">
    <property type="entry name" value="NEUROPATHY TARGET ESTERASE SWS"/>
    <property type="match status" value="1"/>
</dbReference>
<dbReference type="PANTHER" id="PTHR14226">
    <property type="entry name" value="NEUROPATHY TARGET ESTERASE/SWISS CHEESE D.MELANOGASTER"/>
    <property type="match status" value="1"/>
</dbReference>
<sequence>MHKIGIALSGGGTRGVVHIGVLQALEENGIFPTIISGCSAGSIVGSMYAQGYTPSEIMTIASERSLLWMFSLRLPTKGFVRHNFLRKMLKRYIPINTFEELKKPLYVAVSNLNSGKPEIKSTGPLHDVIVASCSIPILFEPILMDNNWYVDGGLLMNLPVSPIRDKASYIIAVNLIPRKELLSEKVNTISGVAARTFNLAAINTIEPELKYCDLLIEPLDLYHYSRFNFTNIKEMYEIGYNEAMRMMPLLKEELKAMNEVASGHNIN</sequence>
<comment type="caution">
    <text evidence="6">The sequence shown here is derived from an EMBL/GenBank/DDBJ whole genome shotgun (WGS) entry which is preliminary data.</text>
</comment>
<evidence type="ECO:0000256" key="2">
    <source>
        <dbReference type="ARBA" id="ARBA00022963"/>
    </source>
</evidence>
<dbReference type="GO" id="GO:0016787">
    <property type="term" value="F:hydrolase activity"/>
    <property type="evidence" value="ECO:0007669"/>
    <property type="project" value="UniProtKB-UniRule"/>
</dbReference>
<dbReference type="GO" id="GO:0016042">
    <property type="term" value="P:lipid catabolic process"/>
    <property type="evidence" value="ECO:0007669"/>
    <property type="project" value="UniProtKB-UniRule"/>
</dbReference>
<name>A0A9D7SQE3_9BACT</name>
<dbReference type="Gene3D" id="3.40.1090.10">
    <property type="entry name" value="Cytosolic phospholipase A2 catalytic domain"/>
    <property type="match status" value="1"/>
</dbReference>
<dbReference type="CDD" id="cd07205">
    <property type="entry name" value="Pat_PNPLA6_PNPLA7_NTE1_like"/>
    <property type="match status" value="1"/>
</dbReference>